<proteinExistence type="predicted"/>
<gene>
    <name evidence="1" type="ORF">EVAR_81272_1</name>
</gene>
<comment type="caution">
    <text evidence="1">The sequence shown here is derived from an EMBL/GenBank/DDBJ whole genome shotgun (WGS) entry which is preliminary data.</text>
</comment>
<sequence>MVSSVSSAHIGLTDVYAGTQLVASGKILSPLNCIQDKQSLHPLICIVALEFDELRRSAVIFDAADTNEAIVTDYNACRCRKTTTCKCNKL</sequence>
<dbReference type="Proteomes" id="UP000299102">
    <property type="component" value="Unassembled WGS sequence"/>
</dbReference>
<dbReference type="EMBL" id="BGZK01000639">
    <property type="protein sequence ID" value="GBP54104.1"/>
    <property type="molecule type" value="Genomic_DNA"/>
</dbReference>
<evidence type="ECO:0000313" key="2">
    <source>
        <dbReference type="Proteomes" id="UP000299102"/>
    </source>
</evidence>
<reference evidence="1 2" key="1">
    <citation type="journal article" date="2019" name="Commun. Biol.">
        <title>The bagworm genome reveals a unique fibroin gene that provides high tensile strength.</title>
        <authorList>
            <person name="Kono N."/>
            <person name="Nakamura H."/>
            <person name="Ohtoshi R."/>
            <person name="Tomita M."/>
            <person name="Numata K."/>
            <person name="Arakawa K."/>
        </authorList>
    </citation>
    <scope>NUCLEOTIDE SEQUENCE [LARGE SCALE GENOMIC DNA]</scope>
</reference>
<evidence type="ECO:0000313" key="1">
    <source>
        <dbReference type="EMBL" id="GBP54104.1"/>
    </source>
</evidence>
<protein>
    <submittedName>
        <fullName evidence="1">Uncharacterized protein</fullName>
    </submittedName>
</protein>
<dbReference type="AlphaFoldDB" id="A0A4C1WVL4"/>
<organism evidence="1 2">
    <name type="scientific">Eumeta variegata</name>
    <name type="common">Bagworm moth</name>
    <name type="synonym">Eumeta japonica</name>
    <dbReference type="NCBI Taxonomy" id="151549"/>
    <lineage>
        <taxon>Eukaryota</taxon>
        <taxon>Metazoa</taxon>
        <taxon>Ecdysozoa</taxon>
        <taxon>Arthropoda</taxon>
        <taxon>Hexapoda</taxon>
        <taxon>Insecta</taxon>
        <taxon>Pterygota</taxon>
        <taxon>Neoptera</taxon>
        <taxon>Endopterygota</taxon>
        <taxon>Lepidoptera</taxon>
        <taxon>Glossata</taxon>
        <taxon>Ditrysia</taxon>
        <taxon>Tineoidea</taxon>
        <taxon>Psychidae</taxon>
        <taxon>Oiketicinae</taxon>
        <taxon>Eumeta</taxon>
    </lineage>
</organism>
<accession>A0A4C1WVL4</accession>
<keyword evidence="2" id="KW-1185">Reference proteome</keyword>
<name>A0A4C1WVL4_EUMVA</name>